<dbReference type="SUPFAM" id="SSF53098">
    <property type="entry name" value="Ribonuclease H-like"/>
    <property type="match status" value="1"/>
</dbReference>
<comment type="caution">
    <text evidence="2">The sequence shown here is derived from an EMBL/GenBank/DDBJ whole genome shotgun (WGS) entry which is preliminary data.</text>
</comment>
<dbReference type="InterPro" id="IPR012337">
    <property type="entry name" value="RNaseH-like_sf"/>
</dbReference>
<gene>
    <name evidence="2" type="ORF">LOD99_1598</name>
</gene>
<dbReference type="AlphaFoldDB" id="A0AAV7K5Z1"/>
<evidence type="ECO:0000313" key="3">
    <source>
        <dbReference type="Proteomes" id="UP001165289"/>
    </source>
</evidence>
<dbReference type="Proteomes" id="UP001165289">
    <property type="component" value="Unassembled WGS sequence"/>
</dbReference>
<feature type="compositionally biased region" description="Basic and acidic residues" evidence="1">
    <location>
        <begin position="166"/>
        <end position="179"/>
    </location>
</feature>
<accession>A0AAV7K5Z1</accession>
<dbReference type="PANTHER" id="PTHR45749">
    <property type="match status" value="1"/>
</dbReference>
<sequence>MTDASTMLKLIKDFMLTLGLPFSGIRSQGYDRASNMSGRENGLQAKVLTENPKAFYLYYFGHQLNLVVQNSLKAIPEVAIALGGMYAVAQFIKNSPNKWDRFNSIVNFISADDLSSPKDNHMPRPICTTRWVMRLTAVDTSLDHYHEILECLESIKDDYAEPANNREKADSFLRNHETFKTTSTTE</sequence>
<dbReference type="EMBL" id="JAKMXF010000166">
    <property type="protein sequence ID" value="KAI6655864.1"/>
    <property type="molecule type" value="Genomic_DNA"/>
</dbReference>
<feature type="region of interest" description="Disordered" evidence="1">
    <location>
        <begin position="166"/>
        <end position="186"/>
    </location>
</feature>
<proteinExistence type="predicted"/>
<organism evidence="2 3">
    <name type="scientific">Oopsacas minuta</name>
    <dbReference type="NCBI Taxonomy" id="111878"/>
    <lineage>
        <taxon>Eukaryota</taxon>
        <taxon>Metazoa</taxon>
        <taxon>Porifera</taxon>
        <taxon>Hexactinellida</taxon>
        <taxon>Hexasterophora</taxon>
        <taxon>Lyssacinosida</taxon>
        <taxon>Leucopsacidae</taxon>
        <taxon>Oopsacas</taxon>
    </lineage>
</organism>
<reference evidence="2 3" key="1">
    <citation type="journal article" date="2023" name="BMC Biol.">
        <title>The compact genome of the sponge Oopsacas minuta (Hexactinellida) is lacking key metazoan core genes.</title>
        <authorList>
            <person name="Santini S."/>
            <person name="Schenkelaars Q."/>
            <person name="Jourda C."/>
            <person name="Duchesne M."/>
            <person name="Belahbib H."/>
            <person name="Rocher C."/>
            <person name="Selva M."/>
            <person name="Riesgo A."/>
            <person name="Vervoort M."/>
            <person name="Leys S.P."/>
            <person name="Kodjabachian L."/>
            <person name="Le Bivic A."/>
            <person name="Borchiellini C."/>
            <person name="Claverie J.M."/>
            <person name="Renard E."/>
        </authorList>
    </citation>
    <scope>NUCLEOTIDE SEQUENCE [LARGE SCALE GENOMIC DNA]</scope>
    <source>
        <strain evidence="2">SPO-2</strain>
    </source>
</reference>
<keyword evidence="3" id="KW-1185">Reference proteome</keyword>
<protein>
    <submittedName>
        <fullName evidence="2">Zinc finger MYM-type protein 1-like</fullName>
    </submittedName>
</protein>
<evidence type="ECO:0000313" key="2">
    <source>
        <dbReference type="EMBL" id="KAI6655864.1"/>
    </source>
</evidence>
<evidence type="ECO:0000256" key="1">
    <source>
        <dbReference type="SAM" id="MobiDB-lite"/>
    </source>
</evidence>
<name>A0AAV7K5Z1_9METZ</name>
<dbReference type="PANTHER" id="PTHR45749:SF14">
    <property type="entry name" value="TTF-TYPE DOMAIN-CONTAINING PROTEIN"/>
    <property type="match status" value="1"/>
</dbReference>